<name>A0ABR3L5E4_9TELE</name>
<proteinExistence type="predicted"/>
<comment type="caution">
    <text evidence="1">The sequence shown here is derived from an EMBL/GenBank/DDBJ whole genome shotgun (WGS) entry which is preliminary data.</text>
</comment>
<sequence length="78" mass="8488">MILNLAYEPLVTLGRALSGWHLEMAVENVVYGGKVRIQHPSACSNQSLSLLGIFHIAEPDSALAAVKSALYLWKRNGP</sequence>
<reference evidence="1 2" key="1">
    <citation type="submission" date="2023-09" db="EMBL/GenBank/DDBJ databases">
        <authorList>
            <person name="Wang M."/>
        </authorList>
    </citation>
    <scope>NUCLEOTIDE SEQUENCE [LARGE SCALE GENOMIC DNA]</scope>
    <source>
        <strain evidence="1">GT-2023</strain>
        <tissue evidence="1">Liver</tissue>
    </source>
</reference>
<dbReference type="EMBL" id="JAYMGO010000067">
    <property type="protein sequence ID" value="KAL1246899.1"/>
    <property type="molecule type" value="Genomic_DNA"/>
</dbReference>
<organism evidence="1 2">
    <name type="scientific">Cirrhinus molitorella</name>
    <name type="common">mud carp</name>
    <dbReference type="NCBI Taxonomy" id="172907"/>
    <lineage>
        <taxon>Eukaryota</taxon>
        <taxon>Metazoa</taxon>
        <taxon>Chordata</taxon>
        <taxon>Craniata</taxon>
        <taxon>Vertebrata</taxon>
        <taxon>Euteleostomi</taxon>
        <taxon>Actinopterygii</taxon>
        <taxon>Neopterygii</taxon>
        <taxon>Teleostei</taxon>
        <taxon>Ostariophysi</taxon>
        <taxon>Cypriniformes</taxon>
        <taxon>Cyprinidae</taxon>
        <taxon>Labeoninae</taxon>
        <taxon>Labeonini</taxon>
        <taxon>Cirrhinus</taxon>
    </lineage>
</organism>
<gene>
    <name evidence="1" type="ORF">QQF64_034735</name>
</gene>
<keyword evidence="2" id="KW-1185">Reference proteome</keyword>
<protein>
    <submittedName>
        <fullName evidence="1">Uncharacterized protein</fullName>
    </submittedName>
</protein>
<accession>A0ABR3L5E4</accession>
<evidence type="ECO:0000313" key="1">
    <source>
        <dbReference type="EMBL" id="KAL1246899.1"/>
    </source>
</evidence>
<evidence type="ECO:0000313" key="2">
    <source>
        <dbReference type="Proteomes" id="UP001558613"/>
    </source>
</evidence>
<dbReference type="Proteomes" id="UP001558613">
    <property type="component" value="Unassembled WGS sequence"/>
</dbReference>